<dbReference type="AlphaFoldDB" id="A0A922K4K2"/>
<sequence>MQSSLLSIFIELNFSYPLINIGFQLLSSSNLSLDISFSTKMVFASFNEEIYLSFAISILVFFYLVLVVLESPWSNSGGVCILPLDCCFPTLRVAEKMSKVSDSKGKPRTGVLYGNLQ</sequence>
<protein>
    <submittedName>
        <fullName evidence="2">Uncharacterized protein</fullName>
    </submittedName>
</protein>
<dbReference type="EMBL" id="CM031825">
    <property type="protein sequence ID" value="KAG6730805.1"/>
    <property type="molecule type" value="Genomic_DNA"/>
</dbReference>
<evidence type="ECO:0000313" key="3">
    <source>
        <dbReference type="Proteomes" id="UP000811246"/>
    </source>
</evidence>
<keyword evidence="1" id="KW-0472">Membrane</keyword>
<keyword evidence="1" id="KW-1133">Transmembrane helix</keyword>
<reference evidence="2" key="1">
    <citation type="submission" date="2021-01" db="EMBL/GenBank/DDBJ databases">
        <authorList>
            <person name="Lovell J.T."/>
            <person name="Bentley N."/>
            <person name="Bhattarai G."/>
            <person name="Jenkins J.W."/>
            <person name="Sreedasyam A."/>
            <person name="Alarcon Y."/>
            <person name="Bock C."/>
            <person name="Boston L."/>
            <person name="Carlson J."/>
            <person name="Cervantes K."/>
            <person name="Clermont K."/>
            <person name="Krom N."/>
            <person name="Kubenka K."/>
            <person name="Mamidi S."/>
            <person name="Mattison C."/>
            <person name="Monteros M."/>
            <person name="Pisani C."/>
            <person name="Plott C."/>
            <person name="Rajasekar S."/>
            <person name="Rhein H.S."/>
            <person name="Rohla C."/>
            <person name="Song M."/>
            <person name="Hilaire R.S."/>
            <person name="Shu S."/>
            <person name="Wells L."/>
            <person name="Wang X."/>
            <person name="Webber J."/>
            <person name="Heerema R.J."/>
            <person name="Klein P."/>
            <person name="Conner P."/>
            <person name="Grauke L."/>
            <person name="Grimwood J."/>
            <person name="Schmutz J."/>
            <person name="Randall J.J."/>
        </authorList>
    </citation>
    <scope>NUCLEOTIDE SEQUENCE</scope>
    <source>
        <tissue evidence="2">Leaf</tissue>
    </source>
</reference>
<comment type="caution">
    <text evidence="2">The sequence shown here is derived from an EMBL/GenBank/DDBJ whole genome shotgun (WGS) entry which is preliminary data.</text>
</comment>
<keyword evidence="1" id="KW-0812">Transmembrane</keyword>
<gene>
    <name evidence="2" type="ORF">I3842_01G097900</name>
</gene>
<evidence type="ECO:0000313" key="2">
    <source>
        <dbReference type="EMBL" id="KAG6730805.1"/>
    </source>
</evidence>
<feature type="transmembrane region" description="Helical" evidence="1">
    <location>
        <begin position="50"/>
        <end position="69"/>
    </location>
</feature>
<organism evidence="2 3">
    <name type="scientific">Carya illinoinensis</name>
    <name type="common">Pecan</name>
    <dbReference type="NCBI Taxonomy" id="32201"/>
    <lineage>
        <taxon>Eukaryota</taxon>
        <taxon>Viridiplantae</taxon>
        <taxon>Streptophyta</taxon>
        <taxon>Embryophyta</taxon>
        <taxon>Tracheophyta</taxon>
        <taxon>Spermatophyta</taxon>
        <taxon>Magnoliopsida</taxon>
        <taxon>eudicotyledons</taxon>
        <taxon>Gunneridae</taxon>
        <taxon>Pentapetalae</taxon>
        <taxon>rosids</taxon>
        <taxon>fabids</taxon>
        <taxon>Fagales</taxon>
        <taxon>Juglandaceae</taxon>
        <taxon>Carya</taxon>
    </lineage>
</organism>
<evidence type="ECO:0000256" key="1">
    <source>
        <dbReference type="SAM" id="Phobius"/>
    </source>
</evidence>
<proteinExistence type="predicted"/>
<name>A0A922K4K2_CARIL</name>
<dbReference type="Proteomes" id="UP000811246">
    <property type="component" value="Chromosome 1"/>
</dbReference>
<accession>A0A922K4K2</accession>